<keyword evidence="6 15" id="KW-0808">Transferase</keyword>
<evidence type="ECO:0000256" key="6">
    <source>
        <dbReference type="ARBA" id="ARBA00022679"/>
    </source>
</evidence>
<dbReference type="GeneID" id="96902347"/>
<reference key="2">
    <citation type="submission" date="2011-08" db="EMBL/GenBank/DDBJ databases">
        <title>Genome sequence of Naumovozyma castellii.</title>
        <authorList>
            <person name="Gordon J.L."/>
            <person name="Armisen D."/>
            <person name="Proux-Wera E."/>
            <person name="OhEigeartaigh S.S."/>
            <person name="Byrne K.P."/>
            <person name="Wolfe K.H."/>
        </authorList>
    </citation>
    <scope>NUCLEOTIDE SEQUENCE</scope>
    <source>
        <strain>Type strain:CBS 4309</strain>
    </source>
</reference>
<evidence type="ECO:0000313" key="18">
    <source>
        <dbReference type="Proteomes" id="UP000001640"/>
    </source>
</evidence>
<keyword evidence="10" id="KW-0443">Lipid metabolism</keyword>
<dbReference type="GO" id="GO:0004142">
    <property type="term" value="F:diacylglycerol cholinephosphotransferase activity"/>
    <property type="evidence" value="ECO:0007669"/>
    <property type="project" value="UniProtKB-EC"/>
</dbReference>
<evidence type="ECO:0000313" key="17">
    <source>
        <dbReference type="EMBL" id="CCC68790.1"/>
    </source>
</evidence>
<keyword evidence="11" id="KW-1208">Phospholipid metabolism</keyword>
<evidence type="ECO:0000256" key="1">
    <source>
        <dbReference type="ARBA" id="ARBA00001946"/>
    </source>
</evidence>
<dbReference type="EC" id="2.7.8.2" evidence="13"/>
<dbReference type="PANTHER" id="PTHR10414:SF37">
    <property type="entry name" value="BB IN A BOXCAR, ISOFORM C"/>
    <property type="match status" value="1"/>
</dbReference>
<organism evidence="17 18">
    <name type="scientific">Naumovozyma castellii</name>
    <name type="common">Yeast</name>
    <name type="synonym">Saccharomyces castellii</name>
    <dbReference type="NCBI Taxonomy" id="27288"/>
    <lineage>
        <taxon>Eukaryota</taxon>
        <taxon>Fungi</taxon>
        <taxon>Dikarya</taxon>
        <taxon>Ascomycota</taxon>
        <taxon>Saccharomycotina</taxon>
        <taxon>Saccharomycetes</taxon>
        <taxon>Saccharomycetales</taxon>
        <taxon>Saccharomycetaceae</taxon>
        <taxon>Naumovozyma</taxon>
    </lineage>
</organism>
<evidence type="ECO:0000256" key="9">
    <source>
        <dbReference type="ARBA" id="ARBA00023136"/>
    </source>
</evidence>
<evidence type="ECO:0000256" key="5">
    <source>
        <dbReference type="ARBA" id="ARBA00022516"/>
    </source>
</evidence>
<keyword evidence="18" id="KW-1185">Reference proteome</keyword>
<dbReference type="InParanoid" id="G0VA60"/>
<evidence type="ECO:0000256" key="10">
    <source>
        <dbReference type="ARBA" id="ARBA00023209"/>
    </source>
</evidence>
<keyword evidence="9 16" id="KW-0472">Membrane</keyword>
<dbReference type="EMBL" id="HE576753">
    <property type="protein sequence ID" value="CCC68790.1"/>
    <property type="molecule type" value="Genomic_DNA"/>
</dbReference>
<dbReference type="eggNOG" id="KOG2877">
    <property type="taxonomic scope" value="Eukaryota"/>
</dbReference>
<name>G0VA60_NAUCA</name>
<feature type="transmembrane region" description="Helical" evidence="16">
    <location>
        <begin position="177"/>
        <end position="198"/>
    </location>
</feature>
<keyword evidence="5" id="KW-0444">Lipid biosynthesis</keyword>
<evidence type="ECO:0000256" key="8">
    <source>
        <dbReference type="ARBA" id="ARBA00022989"/>
    </source>
</evidence>
<dbReference type="GO" id="GO:0012505">
    <property type="term" value="C:endomembrane system"/>
    <property type="evidence" value="ECO:0007669"/>
    <property type="project" value="UniProtKB-SubCell"/>
</dbReference>
<feature type="transmembrane region" description="Helical" evidence="16">
    <location>
        <begin position="129"/>
        <end position="157"/>
    </location>
</feature>
<evidence type="ECO:0000256" key="15">
    <source>
        <dbReference type="RuleBase" id="RU003750"/>
    </source>
</evidence>
<comment type="pathway">
    <text evidence="12">Phospholipid metabolism; phosphatidylcholine biosynthesis; phosphatidylcholine from phosphocholine: step 2/2.</text>
</comment>
<dbReference type="FunFam" id="1.20.120.1760:FF:000012">
    <property type="entry name" value="sn-1,2-diacylglycerol cholinephosphotransferase"/>
    <property type="match status" value="1"/>
</dbReference>
<evidence type="ECO:0000256" key="13">
    <source>
        <dbReference type="ARBA" id="ARBA00038987"/>
    </source>
</evidence>
<feature type="transmembrane region" description="Helical" evidence="16">
    <location>
        <begin position="317"/>
        <end position="337"/>
    </location>
</feature>
<feature type="transmembrane region" description="Helical" evidence="16">
    <location>
        <begin position="274"/>
        <end position="305"/>
    </location>
</feature>
<dbReference type="OMA" id="QNMGQGW"/>
<comment type="subcellular location">
    <subcellularLocation>
        <location evidence="2">Endomembrane system</location>
        <topology evidence="2">Multi-pass membrane protein</topology>
    </subcellularLocation>
</comment>
<evidence type="ECO:0000256" key="12">
    <source>
        <dbReference type="ARBA" id="ARBA00037890"/>
    </source>
</evidence>
<feature type="transmembrane region" description="Helical" evidence="16">
    <location>
        <begin position="349"/>
        <end position="369"/>
    </location>
</feature>
<evidence type="ECO:0000256" key="3">
    <source>
        <dbReference type="ARBA" id="ARBA00005189"/>
    </source>
</evidence>
<dbReference type="HOGENOM" id="CLU_035066_5_2_1"/>
<dbReference type="KEGG" id="ncs:NCAS_0B07060"/>
<proteinExistence type="inferred from homology"/>
<dbReference type="InterPro" id="IPR043130">
    <property type="entry name" value="CDP-OH_PTrfase_TM_dom"/>
</dbReference>
<dbReference type="GO" id="GO:0016020">
    <property type="term" value="C:membrane"/>
    <property type="evidence" value="ECO:0007669"/>
    <property type="project" value="InterPro"/>
</dbReference>
<dbReference type="PROSITE" id="PS00379">
    <property type="entry name" value="CDP_ALCOHOL_P_TRANSF"/>
    <property type="match status" value="1"/>
</dbReference>
<dbReference type="Pfam" id="PF01066">
    <property type="entry name" value="CDP-OH_P_transf"/>
    <property type="match status" value="1"/>
</dbReference>
<keyword evidence="10" id="KW-0594">Phospholipid biosynthesis</keyword>
<protein>
    <recommendedName>
        <fullName evidence="13">diacylglycerol cholinephosphotransferase</fullName>
        <ecNumber evidence="13">2.7.8.2</ecNumber>
    </recommendedName>
</protein>
<dbReference type="Proteomes" id="UP000001640">
    <property type="component" value="Chromosome 2"/>
</dbReference>
<feature type="transmembrane region" description="Helical" evidence="16">
    <location>
        <begin position="210"/>
        <end position="234"/>
    </location>
</feature>
<comment type="catalytic activity">
    <reaction evidence="14">
        <text>CDP-N,N-dimethylethanolamine + a 1,2-diacyl-sn-glycerol = a 1,2-diacyl-sn-glycero-3-phospho-N,N-dimethylethanolamine + CMP + H(+)</text>
        <dbReference type="Rhea" id="RHEA:33775"/>
        <dbReference type="ChEBI" id="CHEBI:15378"/>
        <dbReference type="ChEBI" id="CHEBI:17815"/>
        <dbReference type="ChEBI" id="CHEBI:60377"/>
        <dbReference type="ChEBI" id="CHEBI:64572"/>
        <dbReference type="ChEBI" id="CHEBI:65117"/>
    </reaction>
    <physiologicalReaction direction="left-to-right" evidence="14">
        <dbReference type="Rhea" id="RHEA:33776"/>
    </physiologicalReaction>
</comment>
<keyword evidence="7 16" id="KW-0812">Transmembrane</keyword>
<evidence type="ECO:0000256" key="4">
    <source>
        <dbReference type="ARBA" id="ARBA00010441"/>
    </source>
</evidence>
<dbReference type="InterPro" id="IPR014472">
    <property type="entry name" value="CHOPT"/>
</dbReference>
<dbReference type="PIRSF" id="PIRSF015665">
    <property type="entry name" value="CHOPT"/>
    <property type="match status" value="1"/>
</dbReference>
<dbReference type="AlphaFoldDB" id="G0VA60"/>
<dbReference type="InterPro" id="IPR048254">
    <property type="entry name" value="CDP_ALCOHOL_P_TRANSF_CS"/>
</dbReference>
<dbReference type="Gene3D" id="1.20.120.1760">
    <property type="match status" value="1"/>
</dbReference>
<comment type="similarity">
    <text evidence="4 15">Belongs to the CDP-alcohol phosphatidyltransferase class-I family.</text>
</comment>
<evidence type="ECO:0000256" key="2">
    <source>
        <dbReference type="ARBA" id="ARBA00004127"/>
    </source>
</evidence>
<reference evidence="17 18" key="1">
    <citation type="journal article" date="2011" name="Proc. Natl. Acad. Sci. U.S.A.">
        <title>Evolutionary erosion of yeast sex chromosomes by mating-type switching accidents.</title>
        <authorList>
            <person name="Gordon J.L."/>
            <person name="Armisen D."/>
            <person name="Proux-Wera E."/>
            <person name="Oheigeartaigh S.S."/>
            <person name="Byrne K.P."/>
            <person name="Wolfe K.H."/>
        </authorList>
    </citation>
    <scope>NUCLEOTIDE SEQUENCE [LARGE SCALE GENOMIC DNA]</scope>
    <source>
        <strain evidence="18">ATCC 76901 / BCRC 22586 / CBS 4309 / NBRC 1992 / NRRL Y-12630</strain>
    </source>
</reference>
<sequence length="393" mass="44510">MGRYVPAASLKHLKAYSYQSEDRSLISKYILKPFWLRFCDIFPAWMAPNVITLLGLGFIIINALTVLVLDPNLNEASPRLAYFSYAVGLFLYQTFDGCDGVHARRTGQSGPLGELFDHSIDAINTSLSFFIFCSASGIGYTLKMIVCQMALLCNFYFSTWEEYHTHKLFLSEISGPVEGILFISSSFVLTSIFGSSMWKATLINFSLNENVIGLNILDIFLISLCIGIVFNVFAARKNVKDYYENEKNQHLPGSTVDDDLDTTAMKGLWPFFCYYALVFILIVIEPAFISLPLFLSIGSTVAFMVGRIIVSHLTRQPFPFTHLPMFIPVLQMVLYWIPVKILSYDPSLIVFALTWFGFGLALGAHIMFFSEIIYEFTTYLDVYALSIKYPKYT</sequence>
<evidence type="ECO:0000256" key="11">
    <source>
        <dbReference type="ARBA" id="ARBA00023264"/>
    </source>
</evidence>
<dbReference type="GO" id="GO:0004307">
    <property type="term" value="F:ethanolaminephosphotransferase activity"/>
    <property type="evidence" value="ECO:0007669"/>
    <property type="project" value="EnsemblFungi"/>
</dbReference>
<comment type="cofactor">
    <cofactor evidence="1">
        <name>Mg(2+)</name>
        <dbReference type="ChEBI" id="CHEBI:18420"/>
    </cofactor>
</comment>
<evidence type="ECO:0000256" key="7">
    <source>
        <dbReference type="ARBA" id="ARBA00022692"/>
    </source>
</evidence>
<dbReference type="GO" id="GO:0006646">
    <property type="term" value="P:phosphatidylethanolamine biosynthetic process"/>
    <property type="evidence" value="ECO:0007669"/>
    <property type="project" value="EnsemblFungi"/>
</dbReference>
<accession>G0VA60</accession>
<dbReference type="OrthoDB" id="196717at2759"/>
<dbReference type="RefSeq" id="XP_003675161.1">
    <property type="nucleotide sequence ID" value="XM_003675113.1"/>
</dbReference>
<dbReference type="PANTHER" id="PTHR10414">
    <property type="entry name" value="ETHANOLAMINEPHOSPHOTRANSFERASE"/>
    <property type="match status" value="1"/>
</dbReference>
<keyword evidence="8 16" id="KW-1133">Transmembrane helix</keyword>
<comment type="pathway">
    <text evidence="3">Lipid metabolism.</text>
</comment>
<feature type="transmembrane region" description="Helical" evidence="16">
    <location>
        <begin position="50"/>
        <end position="69"/>
    </location>
</feature>
<dbReference type="InterPro" id="IPR000462">
    <property type="entry name" value="CDP-OH_P_trans"/>
</dbReference>
<evidence type="ECO:0000256" key="16">
    <source>
        <dbReference type="SAM" id="Phobius"/>
    </source>
</evidence>
<gene>
    <name evidence="17" type="primary">NCAS0B07060</name>
    <name evidence="17" type="ordered locus">NCAS_0B07060</name>
</gene>
<dbReference type="STRING" id="1064592.G0VA60"/>
<evidence type="ECO:0000256" key="14">
    <source>
        <dbReference type="ARBA" id="ARBA00051857"/>
    </source>
</evidence>